<dbReference type="Proteomes" id="UP001501470">
    <property type="component" value="Unassembled WGS sequence"/>
</dbReference>
<sequence>MKRTTAAARPSLTESQLKKALIAADDIGPGWKTMSGGGSGVWPCNEEPDTTADATAVRKFDHPGSPETQASVSLAAYEDSDAAADFLDELRDNIGDCEDEPVDLGGGIELSFKEIELLRSNGNTTDSEVLSVAIRQEQDGRFAADGVIIFIRIEDVVGSAQVIAPARRSTAMDQVAIQIARLQLERAADKLGRSA</sequence>
<dbReference type="EMBL" id="BAAAQD010000001">
    <property type="protein sequence ID" value="GAA1500115.1"/>
    <property type="molecule type" value="Genomic_DNA"/>
</dbReference>
<gene>
    <name evidence="1" type="ORF">GCM10009827_004930</name>
</gene>
<reference evidence="2" key="1">
    <citation type="journal article" date="2019" name="Int. J. Syst. Evol. Microbiol.">
        <title>The Global Catalogue of Microorganisms (GCM) 10K type strain sequencing project: providing services to taxonomists for standard genome sequencing and annotation.</title>
        <authorList>
            <consortium name="The Broad Institute Genomics Platform"/>
            <consortium name="The Broad Institute Genome Sequencing Center for Infectious Disease"/>
            <person name="Wu L."/>
            <person name="Ma J."/>
        </authorList>
    </citation>
    <scope>NUCLEOTIDE SEQUENCE [LARGE SCALE GENOMIC DNA]</scope>
    <source>
        <strain evidence="2">JCM 15933</strain>
    </source>
</reference>
<name>A0ABN1ZJL3_9ACTN</name>
<keyword evidence="2" id="KW-1185">Reference proteome</keyword>
<comment type="caution">
    <text evidence="1">The sequence shown here is derived from an EMBL/GenBank/DDBJ whole genome shotgun (WGS) entry which is preliminary data.</text>
</comment>
<protein>
    <submittedName>
        <fullName evidence="1">Uncharacterized protein</fullName>
    </submittedName>
</protein>
<accession>A0ABN1ZJL3</accession>
<evidence type="ECO:0000313" key="1">
    <source>
        <dbReference type="EMBL" id="GAA1500115.1"/>
    </source>
</evidence>
<organism evidence="1 2">
    <name type="scientific">Dactylosporangium maewongense</name>
    <dbReference type="NCBI Taxonomy" id="634393"/>
    <lineage>
        <taxon>Bacteria</taxon>
        <taxon>Bacillati</taxon>
        <taxon>Actinomycetota</taxon>
        <taxon>Actinomycetes</taxon>
        <taxon>Micromonosporales</taxon>
        <taxon>Micromonosporaceae</taxon>
        <taxon>Dactylosporangium</taxon>
    </lineage>
</organism>
<evidence type="ECO:0000313" key="2">
    <source>
        <dbReference type="Proteomes" id="UP001501470"/>
    </source>
</evidence>
<proteinExistence type="predicted"/>